<gene>
    <name evidence="12" type="ORF">METZ01_LOCUS62137</name>
</gene>
<dbReference type="FunFam" id="3.40.50.1980:FF:000001">
    <property type="entry name" value="Histidinol dehydrogenase"/>
    <property type="match status" value="1"/>
</dbReference>
<dbReference type="GO" id="GO:0004399">
    <property type="term" value="F:histidinol dehydrogenase activity"/>
    <property type="evidence" value="ECO:0007669"/>
    <property type="project" value="UniProtKB-EC"/>
</dbReference>
<evidence type="ECO:0000256" key="5">
    <source>
        <dbReference type="ARBA" id="ARBA00022605"/>
    </source>
</evidence>
<dbReference type="EC" id="1.1.1.23" evidence="4"/>
<keyword evidence="8" id="KW-0560">Oxidoreductase</keyword>
<organism evidence="12">
    <name type="scientific">marine metagenome</name>
    <dbReference type="NCBI Taxonomy" id="408172"/>
    <lineage>
        <taxon>unclassified sequences</taxon>
        <taxon>metagenomes</taxon>
        <taxon>ecological metagenomes</taxon>
    </lineage>
</organism>
<dbReference type="InterPro" id="IPR012131">
    <property type="entry name" value="Hstdl_DH"/>
</dbReference>
<keyword evidence="5" id="KW-0028">Amino-acid biosynthesis</keyword>
<keyword evidence="7" id="KW-0862">Zinc</keyword>
<dbReference type="InterPro" id="IPR022695">
    <property type="entry name" value="Histidinol_DH_monofunct"/>
</dbReference>
<dbReference type="PANTHER" id="PTHR21256">
    <property type="entry name" value="HISTIDINOL DEHYDROGENASE HDH"/>
    <property type="match status" value="1"/>
</dbReference>
<dbReference type="GO" id="GO:0005829">
    <property type="term" value="C:cytosol"/>
    <property type="evidence" value="ECO:0007669"/>
    <property type="project" value="TreeGrafter"/>
</dbReference>
<dbReference type="InterPro" id="IPR016161">
    <property type="entry name" value="Ald_DH/histidinol_DH"/>
</dbReference>
<evidence type="ECO:0000256" key="10">
    <source>
        <dbReference type="ARBA" id="ARBA00023102"/>
    </source>
</evidence>
<comment type="cofactor">
    <cofactor evidence="1">
        <name>Zn(2+)</name>
        <dbReference type="ChEBI" id="CHEBI:29105"/>
    </cofactor>
</comment>
<dbReference type="PIRSF" id="PIRSF000099">
    <property type="entry name" value="Histidinol_dh"/>
    <property type="match status" value="1"/>
</dbReference>
<evidence type="ECO:0000256" key="6">
    <source>
        <dbReference type="ARBA" id="ARBA00022723"/>
    </source>
</evidence>
<sequence>MLPLIKWSDLSEDGRQQALQRPMISRSEETFNTVKAIIEKVSTMGDVALRELTLLFDRVELSDFKLSKAEIDQAIDKTPSTVKLAINQAIDNVRKFHEEKTKRLDISIEVIPGVSCEEITRPIETVGLYVPSGNNPLPSTAIMLGVPSLLAGCPNRILCSPPDKKGDVDNNIVAAAAACGIVDIYKLGGAQAITAMAYGTESIPRVDKIFGPGNTWVTAAKSLVAAANIGVSVDMPAGPTEVMVISNGGINSTSIAYDLLSQAEHGPHSQVTLLCTDEDFAQQVQGDIFQILTDLPTKETASRALENSKIILIETIEQALSIANLYAPEHLILAFPDARGCVDQIQNAGSVFLGKWSPESAGDYCSGTNHVLPTYGYAKSVSAISVDSFVKTISIQEISKEGLIGLSTTITELARVEGLEAHARAVEVRLED</sequence>
<dbReference type="HAMAP" id="MF_01024">
    <property type="entry name" value="HisD"/>
    <property type="match status" value="1"/>
</dbReference>
<dbReference type="PANTHER" id="PTHR21256:SF2">
    <property type="entry name" value="HISTIDINE BIOSYNTHESIS TRIFUNCTIONAL PROTEIN"/>
    <property type="match status" value="1"/>
</dbReference>
<dbReference type="PRINTS" id="PR00083">
    <property type="entry name" value="HOLDHDRGNASE"/>
</dbReference>
<evidence type="ECO:0000256" key="9">
    <source>
        <dbReference type="ARBA" id="ARBA00023027"/>
    </source>
</evidence>
<comment type="similarity">
    <text evidence="3">Belongs to the histidinol dehydrogenase family.</text>
</comment>
<dbReference type="InterPro" id="IPR001692">
    <property type="entry name" value="Histidinol_DH_CS"/>
</dbReference>
<dbReference type="Pfam" id="PF00815">
    <property type="entry name" value="Histidinol_dh"/>
    <property type="match status" value="1"/>
</dbReference>
<dbReference type="NCBIfam" id="TIGR00069">
    <property type="entry name" value="hisD"/>
    <property type="match status" value="1"/>
</dbReference>
<dbReference type="EMBL" id="UINC01003792">
    <property type="protein sequence ID" value="SVA09283.1"/>
    <property type="molecule type" value="Genomic_DNA"/>
</dbReference>
<evidence type="ECO:0000256" key="8">
    <source>
        <dbReference type="ARBA" id="ARBA00023002"/>
    </source>
</evidence>
<protein>
    <recommendedName>
        <fullName evidence="4">histidinol dehydrogenase</fullName>
        <ecNumber evidence="4">1.1.1.23</ecNumber>
    </recommendedName>
</protein>
<keyword evidence="10" id="KW-0368">Histidine biosynthesis</keyword>
<evidence type="ECO:0000256" key="3">
    <source>
        <dbReference type="ARBA" id="ARBA00010178"/>
    </source>
</evidence>
<proteinExistence type="inferred from homology"/>
<name>A0A381T6C1_9ZZZZ</name>
<dbReference type="GO" id="GO:0051287">
    <property type="term" value="F:NAD binding"/>
    <property type="evidence" value="ECO:0007669"/>
    <property type="project" value="InterPro"/>
</dbReference>
<comment type="catalytic activity">
    <reaction evidence="11">
        <text>L-histidinol + 2 NAD(+) + H2O = L-histidine + 2 NADH + 3 H(+)</text>
        <dbReference type="Rhea" id="RHEA:20641"/>
        <dbReference type="ChEBI" id="CHEBI:15377"/>
        <dbReference type="ChEBI" id="CHEBI:15378"/>
        <dbReference type="ChEBI" id="CHEBI:57540"/>
        <dbReference type="ChEBI" id="CHEBI:57595"/>
        <dbReference type="ChEBI" id="CHEBI:57699"/>
        <dbReference type="ChEBI" id="CHEBI:57945"/>
        <dbReference type="EC" id="1.1.1.23"/>
    </reaction>
</comment>
<dbReference type="FunFam" id="1.20.5.1300:FF:000002">
    <property type="entry name" value="Histidinol dehydrogenase, chloroplastic"/>
    <property type="match status" value="1"/>
</dbReference>
<evidence type="ECO:0000256" key="1">
    <source>
        <dbReference type="ARBA" id="ARBA00001947"/>
    </source>
</evidence>
<dbReference type="SUPFAM" id="SSF53720">
    <property type="entry name" value="ALDH-like"/>
    <property type="match status" value="1"/>
</dbReference>
<comment type="pathway">
    <text evidence="2">Amino-acid biosynthesis; L-histidine biosynthesis; L-histidine from 5-phospho-alpha-D-ribose 1-diphosphate: step 9/9.</text>
</comment>
<accession>A0A381T6C1</accession>
<evidence type="ECO:0000313" key="12">
    <source>
        <dbReference type="EMBL" id="SVA09283.1"/>
    </source>
</evidence>
<dbReference type="GO" id="GO:0046872">
    <property type="term" value="F:metal ion binding"/>
    <property type="evidence" value="ECO:0007669"/>
    <property type="project" value="UniProtKB-KW"/>
</dbReference>
<dbReference type="Gene3D" id="1.20.5.1300">
    <property type="match status" value="1"/>
</dbReference>
<dbReference type="GO" id="GO:0000105">
    <property type="term" value="P:L-histidine biosynthetic process"/>
    <property type="evidence" value="ECO:0007669"/>
    <property type="project" value="UniProtKB-KW"/>
</dbReference>
<evidence type="ECO:0000256" key="7">
    <source>
        <dbReference type="ARBA" id="ARBA00022833"/>
    </source>
</evidence>
<evidence type="ECO:0000256" key="4">
    <source>
        <dbReference type="ARBA" id="ARBA00012965"/>
    </source>
</evidence>
<keyword evidence="9" id="KW-0520">NAD</keyword>
<dbReference type="AlphaFoldDB" id="A0A381T6C1"/>
<dbReference type="Gene3D" id="3.40.50.1980">
    <property type="entry name" value="Nitrogenase molybdenum iron protein domain"/>
    <property type="match status" value="2"/>
</dbReference>
<keyword evidence="6" id="KW-0479">Metal-binding</keyword>
<evidence type="ECO:0000256" key="11">
    <source>
        <dbReference type="ARBA" id="ARBA00049489"/>
    </source>
</evidence>
<reference evidence="12" key="1">
    <citation type="submission" date="2018-05" db="EMBL/GenBank/DDBJ databases">
        <authorList>
            <person name="Lanie J.A."/>
            <person name="Ng W.-L."/>
            <person name="Kazmierczak K.M."/>
            <person name="Andrzejewski T.M."/>
            <person name="Davidsen T.M."/>
            <person name="Wayne K.J."/>
            <person name="Tettelin H."/>
            <person name="Glass J.I."/>
            <person name="Rusch D."/>
            <person name="Podicherti R."/>
            <person name="Tsui H.-C.T."/>
            <person name="Winkler M.E."/>
        </authorList>
    </citation>
    <scope>NUCLEOTIDE SEQUENCE</scope>
</reference>
<dbReference type="PROSITE" id="PS00611">
    <property type="entry name" value="HISOL_DEHYDROGENASE"/>
    <property type="match status" value="1"/>
</dbReference>
<evidence type="ECO:0000256" key="2">
    <source>
        <dbReference type="ARBA" id="ARBA00004940"/>
    </source>
</evidence>
<dbReference type="CDD" id="cd06572">
    <property type="entry name" value="Histidinol_dh"/>
    <property type="match status" value="1"/>
</dbReference>